<evidence type="ECO:0000259" key="7">
    <source>
        <dbReference type="PROSITE" id="PS51146"/>
    </source>
</evidence>
<accession>A0A086P4E3</accession>
<dbReference type="PANTHER" id="PTHR42926">
    <property type="match status" value="1"/>
</dbReference>
<feature type="domain" description="KaiC" evidence="7">
    <location>
        <begin position="6"/>
        <end position="247"/>
    </location>
</feature>
<evidence type="ECO:0000313" key="8">
    <source>
        <dbReference type="EMBL" id="KFG88261.1"/>
    </source>
</evidence>
<dbReference type="PATRIC" id="fig|1219045.3.peg.3901"/>
<evidence type="ECO:0000256" key="5">
    <source>
        <dbReference type="ARBA" id="ARBA00022777"/>
    </source>
</evidence>
<dbReference type="Proteomes" id="UP000024284">
    <property type="component" value="Unassembled WGS sequence"/>
</dbReference>
<dbReference type="GO" id="GO:0004674">
    <property type="term" value="F:protein serine/threonine kinase activity"/>
    <property type="evidence" value="ECO:0007669"/>
    <property type="project" value="UniProtKB-EC"/>
</dbReference>
<dbReference type="PANTHER" id="PTHR42926:SF1">
    <property type="entry name" value="CIRCADIAN CLOCK OSCILLATOR PROTEIN KAIC 1"/>
    <property type="match status" value="1"/>
</dbReference>
<dbReference type="Pfam" id="PF06745">
    <property type="entry name" value="ATPase"/>
    <property type="match status" value="2"/>
</dbReference>
<name>A0A086P4E3_SPHHM</name>
<dbReference type="RefSeq" id="WP_037469294.1">
    <property type="nucleotide sequence ID" value="NZ_BCZD01000016.1"/>
</dbReference>
<gene>
    <name evidence="8" type="ORF">BV98_003844</name>
</gene>
<reference evidence="8" key="1">
    <citation type="submission" date="2014-08" db="EMBL/GenBank/DDBJ databases">
        <title>Draft genome sequences of Sphingobium herbicidovorans.</title>
        <authorList>
            <person name="Gan H.M."/>
            <person name="Gan H.Y."/>
            <person name="Savka M.A."/>
        </authorList>
    </citation>
    <scope>NUCLEOTIDE SEQUENCE [LARGE SCALE GENOMIC DNA]</scope>
    <source>
        <strain evidence="8">NBRC 16415</strain>
    </source>
</reference>
<dbReference type="InterPro" id="IPR051347">
    <property type="entry name" value="Circadian_clock_KaiC-rel"/>
</dbReference>
<dbReference type="STRING" id="76947.GCA_002080435_03767"/>
<dbReference type="PIRSF" id="PIRSF039117">
    <property type="entry name" value="KaiC"/>
    <property type="match status" value="1"/>
</dbReference>
<evidence type="ECO:0000256" key="1">
    <source>
        <dbReference type="ARBA" id="ARBA00012513"/>
    </source>
</evidence>
<dbReference type="CDD" id="cd19488">
    <property type="entry name" value="KaiC-like_N"/>
    <property type="match status" value="1"/>
</dbReference>
<feature type="domain" description="KaiC" evidence="7">
    <location>
        <begin position="249"/>
        <end position="482"/>
    </location>
</feature>
<evidence type="ECO:0000256" key="2">
    <source>
        <dbReference type="ARBA" id="ARBA00022553"/>
    </source>
</evidence>
<evidence type="ECO:0000256" key="4">
    <source>
        <dbReference type="ARBA" id="ARBA00022737"/>
    </source>
</evidence>
<keyword evidence="2" id="KW-0597">Phosphoprotein</keyword>
<dbReference type="InterPro" id="IPR027417">
    <property type="entry name" value="P-loop_NTPase"/>
</dbReference>
<evidence type="ECO:0000256" key="6">
    <source>
        <dbReference type="ARBA" id="ARBA00022801"/>
    </source>
</evidence>
<dbReference type="EMBL" id="JFZA02000062">
    <property type="protein sequence ID" value="KFG88261.1"/>
    <property type="molecule type" value="Genomic_DNA"/>
</dbReference>
<organism evidence="8 9">
    <name type="scientific">Sphingobium herbicidovorans (strain ATCC 700291 / DSM 11019 / CCUG 56400 / KCTC 2939 / LMG 18315 / NBRC 16415 / MH)</name>
    <name type="common">Sphingomonas herbicidovorans</name>
    <dbReference type="NCBI Taxonomy" id="1219045"/>
    <lineage>
        <taxon>Bacteria</taxon>
        <taxon>Pseudomonadati</taxon>
        <taxon>Pseudomonadota</taxon>
        <taxon>Alphaproteobacteria</taxon>
        <taxon>Sphingomonadales</taxon>
        <taxon>Sphingomonadaceae</taxon>
        <taxon>Sphingobium</taxon>
    </lineage>
</organism>
<keyword evidence="5" id="KW-0418">Kinase</keyword>
<comment type="caution">
    <text evidence="8">The sequence shown here is derived from an EMBL/GenBank/DDBJ whole genome shotgun (WGS) entry which is preliminary data.</text>
</comment>
<evidence type="ECO:0000313" key="9">
    <source>
        <dbReference type="Proteomes" id="UP000024284"/>
    </source>
</evidence>
<dbReference type="eggNOG" id="COG0467">
    <property type="taxonomic scope" value="Bacteria"/>
</dbReference>
<keyword evidence="6" id="KW-0378">Hydrolase</keyword>
<protein>
    <recommendedName>
        <fullName evidence="1">non-specific serine/threonine protein kinase</fullName>
        <ecNumber evidence="1">2.7.11.1</ecNumber>
    </recommendedName>
</protein>
<dbReference type="GO" id="GO:0016787">
    <property type="term" value="F:hydrolase activity"/>
    <property type="evidence" value="ECO:0007669"/>
    <property type="project" value="UniProtKB-KW"/>
</dbReference>
<sequence>MSEIVDRTSTGNEGLNSILGGGLPAKRLYLVEGAPGSGKTTLALQFLLEGVKAGEPVLYVTLSETSEELSVVAASHGWNLDGVNLFELASAESVLGMGRDQSILHSWEMELGGIIDLIREEVGRVKPKRIVFDSLSELRLLAQDPLRYRRQLLFLKQFFARIDTTVLLVDDLTGGSGVRDNHLHSLCHGVITLERLTLDFGAARRRMQIQKMRGVQFVAGYHDMIIRKGGIDIFPRLVAERSLSALMGEPVPSRIPELDAILGGGPTRGTSTLITGPAGSGKTTLALQYLIAACERGENVVIYQFDERIGTLIGRAQQLGIDLQALMDEGRMVIRQIDPAEITPGEFASTVRNEVEGRGVRMILIDSLNGYVAAMQEEQQLILQLHELLSYLSHRGVLTLLVNPQQGFFGTMSTSGLNVSYIADVVIMLRFFEAGGRIRKALSVVKNRSGAHEDAIRELRIDAQGIRVGAPLSDFRGVLTGTPEYLGSTTPLMEDRSSRA</sequence>
<dbReference type="InterPro" id="IPR010624">
    <property type="entry name" value="KaiC_dom"/>
</dbReference>
<dbReference type="SUPFAM" id="SSF52540">
    <property type="entry name" value="P-loop containing nucleoside triphosphate hydrolases"/>
    <property type="match status" value="2"/>
</dbReference>
<dbReference type="GO" id="GO:0005524">
    <property type="term" value="F:ATP binding"/>
    <property type="evidence" value="ECO:0007669"/>
    <property type="project" value="InterPro"/>
</dbReference>
<keyword evidence="9" id="KW-1185">Reference proteome</keyword>
<keyword evidence="4" id="KW-0677">Repeat</keyword>
<dbReference type="InterPro" id="IPR014774">
    <property type="entry name" value="KaiC-like_dom"/>
</dbReference>
<dbReference type="PROSITE" id="PS51146">
    <property type="entry name" value="KAIC"/>
    <property type="match status" value="2"/>
</dbReference>
<dbReference type="InterPro" id="IPR003593">
    <property type="entry name" value="AAA+_ATPase"/>
</dbReference>
<proteinExistence type="predicted"/>
<dbReference type="EC" id="2.7.11.1" evidence="1"/>
<evidence type="ECO:0000256" key="3">
    <source>
        <dbReference type="ARBA" id="ARBA00022679"/>
    </source>
</evidence>
<dbReference type="Gene3D" id="3.40.50.300">
    <property type="entry name" value="P-loop containing nucleotide triphosphate hydrolases"/>
    <property type="match status" value="2"/>
</dbReference>
<keyword evidence="3 8" id="KW-0808">Transferase</keyword>
<dbReference type="AlphaFoldDB" id="A0A086P4E3"/>
<dbReference type="InterPro" id="IPR030665">
    <property type="entry name" value="KaiC"/>
</dbReference>
<dbReference type="OrthoDB" id="9787927at2"/>
<dbReference type="SMART" id="SM00382">
    <property type="entry name" value="AAA"/>
    <property type="match status" value="2"/>
</dbReference>